<keyword evidence="2" id="KW-1185">Reference proteome</keyword>
<dbReference type="Proteomes" id="UP000596660">
    <property type="component" value="Unplaced"/>
</dbReference>
<organism evidence="1 2">
    <name type="scientific">Chenopodium quinoa</name>
    <name type="common">Quinoa</name>
    <dbReference type="NCBI Taxonomy" id="63459"/>
    <lineage>
        <taxon>Eukaryota</taxon>
        <taxon>Viridiplantae</taxon>
        <taxon>Streptophyta</taxon>
        <taxon>Embryophyta</taxon>
        <taxon>Tracheophyta</taxon>
        <taxon>Spermatophyta</taxon>
        <taxon>Magnoliopsida</taxon>
        <taxon>eudicotyledons</taxon>
        <taxon>Gunneridae</taxon>
        <taxon>Pentapetalae</taxon>
        <taxon>Caryophyllales</taxon>
        <taxon>Chenopodiaceae</taxon>
        <taxon>Chenopodioideae</taxon>
        <taxon>Atripliceae</taxon>
        <taxon>Chenopodium</taxon>
    </lineage>
</organism>
<sequence>MIVQEKTQASSSVNDDIDLDELMDDPELEKLHSERIAALQNQGHGEYRDITEGDFLGEVTGSELVICHFYHQEFYLCKIMDKHLKALVPKYLGIIKEEEKDEDEDDYSENAGTCLGFKMDASLSDKVGAKDCSGLPSLQQNMVSAEECDVICCQLNLSLASSPVQLNQKAWSFRYRGGFFML</sequence>
<reference evidence="1" key="2">
    <citation type="submission" date="2021-03" db="UniProtKB">
        <authorList>
            <consortium name="EnsemblPlants"/>
        </authorList>
    </citation>
    <scope>IDENTIFICATION</scope>
</reference>
<dbReference type="InterPro" id="IPR036249">
    <property type="entry name" value="Thioredoxin-like_sf"/>
</dbReference>
<reference evidence="1" key="1">
    <citation type="journal article" date="2017" name="Nature">
        <title>The genome of Chenopodium quinoa.</title>
        <authorList>
            <person name="Jarvis D.E."/>
            <person name="Ho Y.S."/>
            <person name="Lightfoot D.J."/>
            <person name="Schmoeckel S.M."/>
            <person name="Li B."/>
            <person name="Borm T.J.A."/>
            <person name="Ohyanagi H."/>
            <person name="Mineta K."/>
            <person name="Michell C.T."/>
            <person name="Saber N."/>
            <person name="Kharbatia N.M."/>
            <person name="Rupper R.R."/>
            <person name="Sharp A.R."/>
            <person name="Dally N."/>
            <person name="Boughton B.A."/>
            <person name="Woo Y.H."/>
            <person name="Gao G."/>
            <person name="Schijlen E.G.W.M."/>
            <person name="Guo X."/>
            <person name="Momin A.A."/>
            <person name="Negrao S."/>
            <person name="Al-Babili S."/>
            <person name="Gehring C."/>
            <person name="Roessner U."/>
            <person name="Jung C."/>
            <person name="Murphy K."/>
            <person name="Arold S.T."/>
            <person name="Gojobori T."/>
            <person name="van der Linden C.G."/>
            <person name="van Loo E.N."/>
            <person name="Jellen E.N."/>
            <person name="Maughan P.J."/>
            <person name="Tester M."/>
        </authorList>
    </citation>
    <scope>NUCLEOTIDE SEQUENCE [LARGE SCALE GENOMIC DNA]</scope>
    <source>
        <strain evidence="1">cv. PI 614886</strain>
    </source>
</reference>
<dbReference type="EnsemblPlants" id="AUR62020886-RA">
    <property type="protein sequence ID" value="AUR62020886-RA:cds"/>
    <property type="gene ID" value="AUR62020886"/>
</dbReference>
<protein>
    <submittedName>
        <fullName evidence="1">Uncharacterized protein</fullName>
    </submittedName>
</protein>
<evidence type="ECO:0000313" key="1">
    <source>
        <dbReference type="EnsemblPlants" id="AUR62020886-RA:cds"/>
    </source>
</evidence>
<proteinExistence type="predicted"/>
<evidence type="ECO:0000313" key="2">
    <source>
        <dbReference type="Proteomes" id="UP000596660"/>
    </source>
</evidence>
<name>A0A803LZI5_CHEQI</name>
<accession>A0A803LZI5</accession>
<dbReference type="Gene3D" id="3.40.30.10">
    <property type="entry name" value="Glutaredoxin"/>
    <property type="match status" value="1"/>
</dbReference>
<dbReference type="AlphaFoldDB" id="A0A803LZI5"/>
<dbReference type="Gramene" id="AUR62020886-RA">
    <property type="protein sequence ID" value="AUR62020886-RA:cds"/>
    <property type="gene ID" value="AUR62020886"/>
</dbReference>
<dbReference type="PANTHER" id="PTHR21148">
    <property type="entry name" value="THIOREDOXIN DOMAIN-CONTAINING PROTEIN 9"/>
    <property type="match status" value="1"/>
</dbReference>
<dbReference type="SUPFAM" id="SSF52833">
    <property type="entry name" value="Thioredoxin-like"/>
    <property type="match status" value="1"/>
</dbReference>